<keyword evidence="5" id="KW-0598">Phosphotransferase system</keyword>
<dbReference type="AlphaFoldDB" id="A0A0C9PL30"/>
<protein>
    <submittedName>
        <fullName evidence="10">PTS system gluconate-specific IIC component</fullName>
    </submittedName>
</protein>
<dbReference type="PROSITE" id="PS51106">
    <property type="entry name" value="PTS_EIIC_TYPE_4"/>
    <property type="match status" value="1"/>
</dbReference>
<feature type="transmembrane region" description="Helical" evidence="9">
    <location>
        <begin position="6"/>
        <end position="24"/>
    </location>
</feature>
<evidence type="ECO:0000313" key="11">
    <source>
        <dbReference type="Proteomes" id="UP000032552"/>
    </source>
</evidence>
<evidence type="ECO:0000256" key="8">
    <source>
        <dbReference type="ARBA" id="ARBA00023136"/>
    </source>
</evidence>
<gene>
    <name evidence="10" type="ORF">LC0644_0255</name>
</gene>
<keyword evidence="6 9" id="KW-0812">Transmembrane</keyword>
<proteinExistence type="predicted"/>
<dbReference type="InterPro" id="IPR004700">
    <property type="entry name" value="PTS_IIC_man"/>
</dbReference>
<evidence type="ECO:0000256" key="1">
    <source>
        <dbReference type="ARBA" id="ARBA00004651"/>
    </source>
</evidence>
<sequence>MEVHIQVWQSLVIALWVALVQGRLSLFTLQLRYSPLMTSLVVGIVLGDITKAIMIGAALQAIYFGTLGPGGNSPSEPAVAAAIAVPIALLSGQSAASAVAVALPVGILGTYLYQGRQFFNTYLMKYTDRCAACGDDKGMTRSIIVYPLLISVLLYVPVVFTALQFGAPIIAQFIASSATKGAFHVLGVIGGGLAATGIAAAIYVIGKKSYILFFVMAFFMAIVFKSLNINMIVFVIFAVGIAVTFEMGQNPGLFKSNAAIARSKRGGK</sequence>
<evidence type="ECO:0000256" key="3">
    <source>
        <dbReference type="ARBA" id="ARBA00022475"/>
    </source>
</evidence>
<evidence type="ECO:0000256" key="7">
    <source>
        <dbReference type="ARBA" id="ARBA00022989"/>
    </source>
</evidence>
<dbReference type="RefSeq" id="WP_016380262.1">
    <property type="nucleotide sequence ID" value="NZ_BAYM01000013.1"/>
</dbReference>
<name>A0A0C9PL30_LACPA</name>
<reference evidence="11" key="1">
    <citation type="submission" date="2014-05" db="EMBL/GenBank/DDBJ databases">
        <title>Whole genome sequencing of Lactobacillus casei NRIC0644.</title>
        <authorList>
            <person name="Atarashi H."/>
            <person name="Yoshida Y."/>
            <person name="Fujimura S."/>
            <person name="Tanaka N."/>
            <person name="Shiwa Y."/>
            <person name="Yoshikawa H."/>
            <person name="Okada S."/>
            <person name="Nakagawa J."/>
        </authorList>
    </citation>
    <scope>NUCLEOTIDE SEQUENCE [LARGE SCALE GENOMIC DNA]</scope>
    <source>
        <strain evidence="11">NRIC0644</strain>
    </source>
</reference>
<feature type="transmembrane region" description="Helical" evidence="9">
    <location>
        <begin position="83"/>
        <end position="113"/>
    </location>
</feature>
<keyword evidence="4" id="KW-0762">Sugar transport</keyword>
<evidence type="ECO:0000256" key="5">
    <source>
        <dbReference type="ARBA" id="ARBA00022683"/>
    </source>
</evidence>
<feature type="transmembrane region" description="Helical" evidence="9">
    <location>
        <begin position="144"/>
        <end position="170"/>
    </location>
</feature>
<dbReference type="Pfam" id="PF03609">
    <property type="entry name" value="EII-Sor"/>
    <property type="match status" value="1"/>
</dbReference>
<feature type="transmembrane region" description="Helical" evidence="9">
    <location>
        <begin position="212"/>
        <end position="245"/>
    </location>
</feature>
<keyword evidence="3" id="KW-1003">Cell membrane</keyword>
<keyword evidence="8 9" id="KW-0472">Membrane</keyword>
<feature type="transmembrane region" description="Helical" evidence="9">
    <location>
        <begin position="36"/>
        <end position="63"/>
    </location>
</feature>
<evidence type="ECO:0000313" key="10">
    <source>
        <dbReference type="EMBL" id="GAN35666.1"/>
    </source>
</evidence>
<comment type="subcellular location">
    <subcellularLocation>
        <location evidence="1">Cell membrane</location>
        <topology evidence="1">Multi-pass membrane protein</topology>
    </subcellularLocation>
</comment>
<feature type="transmembrane region" description="Helical" evidence="9">
    <location>
        <begin position="182"/>
        <end position="205"/>
    </location>
</feature>
<keyword evidence="7 9" id="KW-1133">Transmembrane helix</keyword>
<evidence type="ECO:0000256" key="6">
    <source>
        <dbReference type="ARBA" id="ARBA00022692"/>
    </source>
</evidence>
<dbReference type="GO" id="GO:0005886">
    <property type="term" value="C:plasma membrane"/>
    <property type="evidence" value="ECO:0007669"/>
    <property type="project" value="UniProtKB-SubCell"/>
</dbReference>
<dbReference type="GO" id="GO:0009401">
    <property type="term" value="P:phosphoenolpyruvate-dependent sugar phosphotransferase system"/>
    <property type="evidence" value="ECO:0007669"/>
    <property type="project" value="UniProtKB-KW"/>
</dbReference>
<dbReference type="Proteomes" id="UP000032552">
    <property type="component" value="Unassembled WGS sequence"/>
</dbReference>
<evidence type="ECO:0000256" key="4">
    <source>
        <dbReference type="ARBA" id="ARBA00022597"/>
    </source>
</evidence>
<comment type="caution">
    <text evidence="10">The sequence shown here is derived from an EMBL/GenBank/DDBJ whole genome shotgun (WGS) entry which is preliminary data.</text>
</comment>
<accession>A0A0C9PL30</accession>
<evidence type="ECO:0000256" key="9">
    <source>
        <dbReference type="SAM" id="Phobius"/>
    </source>
</evidence>
<keyword evidence="2" id="KW-0813">Transport</keyword>
<dbReference type="EMBL" id="BAYM01000013">
    <property type="protein sequence ID" value="GAN35666.1"/>
    <property type="molecule type" value="Genomic_DNA"/>
</dbReference>
<evidence type="ECO:0000256" key="2">
    <source>
        <dbReference type="ARBA" id="ARBA00022448"/>
    </source>
</evidence>
<organism evidence="10 11">
    <name type="scientific">Lacticaseibacillus paracasei NRIC 0644</name>
    <dbReference type="NCBI Taxonomy" id="1435038"/>
    <lineage>
        <taxon>Bacteria</taxon>
        <taxon>Bacillati</taxon>
        <taxon>Bacillota</taxon>
        <taxon>Bacilli</taxon>
        <taxon>Lactobacillales</taxon>
        <taxon>Lactobacillaceae</taxon>
        <taxon>Lacticaseibacillus</taxon>
    </lineage>
</organism>